<name>A0A0A9FWS6_ARUDO</name>
<protein>
    <submittedName>
        <fullName evidence="2">Uncharacterized protein</fullName>
    </submittedName>
</protein>
<reference evidence="2" key="2">
    <citation type="journal article" date="2015" name="Data Brief">
        <title>Shoot transcriptome of the giant reed, Arundo donax.</title>
        <authorList>
            <person name="Barrero R.A."/>
            <person name="Guerrero F.D."/>
            <person name="Moolhuijzen P."/>
            <person name="Goolsby J.A."/>
            <person name="Tidwell J."/>
            <person name="Bellgard S.E."/>
            <person name="Bellgard M.I."/>
        </authorList>
    </citation>
    <scope>NUCLEOTIDE SEQUENCE</scope>
    <source>
        <tissue evidence="2">Shoot tissue taken approximately 20 cm above the soil surface</tissue>
    </source>
</reference>
<organism evidence="2">
    <name type="scientific">Arundo donax</name>
    <name type="common">Giant reed</name>
    <name type="synonym">Donax arundinaceus</name>
    <dbReference type="NCBI Taxonomy" id="35708"/>
    <lineage>
        <taxon>Eukaryota</taxon>
        <taxon>Viridiplantae</taxon>
        <taxon>Streptophyta</taxon>
        <taxon>Embryophyta</taxon>
        <taxon>Tracheophyta</taxon>
        <taxon>Spermatophyta</taxon>
        <taxon>Magnoliopsida</taxon>
        <taxon>Liliopsida</taxon>
        <taxon>Poales</taxon>
        <taxon>Poaceae</taxon>
        <taxon>PACMAD clade</taxon>
        <taxon>Arundinoideae</taxon>
        <taxon>Arundineae</taxon>
        <taxon>Arundo</taxon>
    </lineage>
</organism>
<accession>A0A0A9FWS6</accession>
<keyword evidence="1" id="KW-0812">Transmembrane</keyword>
<dbReference type="AlphaFoldDB" id="A0A0A9FWS6"/>
<proteinExistence type="predicted"/>
<evidence type="ECO:0000256" key="1">
    <source>
        <dbReference type="SAM" id="Phobius"/>
    </source>
</evidence>
<dbReference type="EMBL" id="GBRH01180596">
    <property type="protein sequence ID" value="JAE17300.1"/>
    <property type="molecule type" value="Transcribed_RNA"/>
</dbReference>
<keyword evidence="1" id="KW-1133">Transmembrane helix</keyword>
<sequence length="46" mass="5512">MHLNLWTGRWTLILSCNFVVIYIISRLAYCFITDFQQYNAFQYAAC</sequence>
<feature type="transmembrane region" description="Helical" evidence="1">
    <location>
        <begin position="12"/>
        <end position="32"/>
    </location>
</feature>
<evidence type="ECO:0000313" key="2">
    <source>
        <dbReference type="EMBL" id="JAE17300.1"/>
    </source>
</evidence>
<reference evidence="2" key="1">
    <citation type="submission" date="2014-09" db="EMBL/GenBank/DDBJ databases">
        <authorList>
            <person name="Magalhaes I.L.F."/>
            <person name="Oliveira U."/>
            <person name="Santos F.R."/>
            <person name="Vidigal T.H.D.A."/>
            <person name="Brescovit A.D."/>
            <person name="Santos A.J."/>
        </authorList>
    </citation>
    <scope>NUCLEOTIDE SEQUENCE</scope>
    <source>
        <tissue evidence="2">Shoot tissue taken approximately 20 cm above the soil surface</tissue>
    </source>
</reference>
<keyword evidence="1" id="KW-0472">Membrane</keyword>